<comment type="similarity">
    <text evidence="10 11">Belongs to the TonB-dependent receptor family.</text>
</comment>
<dbReference type="OrthoDB" id="9762903at2"/>
<keyword evidence="15" id="KW-1185">Reference proteome</keyword>
<evidence type="ECO:0000256" key="1">
    <source>
        <dbReference type="ARBA" id="ARBA00004571"/>
    </source>
</evidence>
<organism evidence="14 15">
    <name type="scientific">Algoriphagus hitonicola</name>
    <dbReference type="NCBI Taxonomy" id="435880"/>
    <lineage>
        <taxon>Bacteria</taxon>
        <taxon>Pseudomonadati</taxon>
        <taxon>Bacteroidota</taxon>
        <taxon>Cytophagia</taxon>
        <taxon>Cytophagales</taxon>
        <taxon>Cyclobacteriaceae</taxon>
        <taxon>Algoriphagus</taxon>
    </lineage>
</organism>
<dbReference type="InterPro" id="IPR000531">
    <property type="entry name" value="Beta-barrel_TonB"/>
</dbReference>
<keyword evidence="4 10" id="KW-0812">Transmembrane</keyword>
<dbReference type="InterPro" id="IPR036942">
    <property type="entry name" value="Beta-barrel_TonB_sf"/>
</dbReference>
<dbReference type="InterPro" id="IPR037066">
    <property type="entry name" value="Plug_dom_sf"/>
</dbReference>
<evidence type="ECO:0000256" key="8">
    <source>
        <dbReference type="ARBA" id="ARBA00023170"/>
    </source>
</evidence>
<keyword evidence="3 10" id="KW-1134">Transmembrane beta strand</keyword>
<evidence type="ECO:0000259" key="12">
    <source>
        <dbReference type="Pfam" id="PF00593"/>
    </source>
</evidence>
<dbReference type="InterPro" id="IPR012910">
    <property type="entry name" value="Plug_dom"/>
</dbReference>
<dbReference type="PANTHER" id="PTHR30069:SF29">
    <property type="entry name" value="HEMOGLOBIN AND HEMOGLOBIN-HAPTOGLOBIN-BINDING PROTEIN 1-RELATED"/>
    <property type="match status" value="1"/>
</dbReference>
<evidence type="ECO:0000256" key="5">
    <source>
        <dbReference type="ARBA" id="ARBA00022729"/>
    </source>
</evidence>
<dbReference type="EMBL" id="FOPC01000015">
    <property type="protein sequence ID" value="SFH06615.1"/>
    <property type="molecule type" value="Genomic_DNA"/>
</dbReference>
<sequence length="616" mass="70256">MILFVWVLSFFGQIPEKQDTVSLSEIEVNAAVLERYSQGQKQITWKKEDLALVGSQSLGELLSAQSPVFIREYGPGMLASPSFRGTSAGHTAIFWNGMPLNSPSLGQSDLSLLPVFAFESASLHFGSNGALIGNEAIGGSLHLNSENKFDQGSEFSFTQEIGSFGQSNTQLKGSFSSKKFYSQTKFYRHFTENNFSFRNLALPETPIQKQHHARVNQQGIVQDLAWKITENKKLKTALWYHDADREIQPPMGSSTQDQQQDQSLRWVLDYERYGDKSTIQLKTGFIAENQIFNESLNRTKQFILGAEWDYQAHEHWFFHLGTRFTHQTGELSTYQALDQRAELFQSVKFEPSEKLDIALNLRQIAYSERIQPWIPSLGLGWTFWENRSQELKLNLSGGKGFKVPTLNDRFWSPGGNPDLLPENSWTSEAGLEWKSGTLEQSLTGYYMNVDNWIIWLPQGNVWSPENIRKVRSEGIEYQGKVFFKTGEITWTNLWQYSLNRAVSIRGISENDPSLGKQLPYTPQHQANFSIKAHYRAFYLFAQNTFTGKRNVTADNPRTLDAFSLSDLALGCSGFQLGDLKIPVQFRIQNLFNTEYQVLYLRPMPGRSYHINLSIQL</sequence>
<dbReference type="Pfam" id="PF07715">
    <property type="entry name" value="Plug"/>
    <property type="match status" value="1"/>
</dbReference>
<dbReference type="RefSeq" id="WP_092793841.1">
    <property type="nucleotide sequence ID" value="NZ_FOPC01000015.1"/>
</dbReference>
<comment type="subcellular location">
    <subcellularLocation>
        <location evidence="1 10">Cell outer membrane</location>
        <topology evidence="1 10">Multi-pass membrane protein</topology>
    </subcellularLocation>
</comment>
<evidence type="ECO:0000256" key="4">
    <source>
        <dbReference type="ARBA" id="ARBA00022692"/>
    </source>
</evidence>
<dbReference type="Pfam" id="PF00593">
    <property type="entry name" value="TonB_dep_Rec_b-barrel"/>
    <property type="match status" value="1"/>
</dbReference>
<evidence type="ECO:0000259" key="13">
    <source>
        <dbReference type="Pfam" id="PF07715"/>
    </source>
</evidence>
<evidence type="ECO:0000256" key="2">
    <source>
        <dbReference type="ARBA" id="ARBA00022448"/>
    </source>
</evidence>
<dbReference type="STRING" id="435880.SAMN04487988_11535"/>
<dbReference type="Gene3D" id="2.40.170.20">
    <property type="entry name" value="TonB-dependent receptor, beta-barrel domain"/>
    <property type="match status" value="1"/>
</dbReference>
<dbReference type="PANTHER" id="PTHR30069">
    <property type="entry name" value="TONB-DEPENDENT OUTER MEMBRANE RECEPTOR"/>
    <property type="match status" value="1"/>
</dbReference>
<keyword evidence="7 10" id="KW-0472">Membrane</keyword>
<dbReference type="SUPFAM" id="SSF56935">
    <property type="entry name" value="Porins"/>
    <property type="match status" value="1"/>
</dbReference>
<evidence type="ECO:0000256" key="6">
    <source>
        <dbReference type="ARBA" id="ARBA00023077"/>
    </source>
</evidence>
<feature type="domain" description="TonB-dependent receptor-like beta-barrel" evidence="12">
    <location>
        <begin position="156"/>
        <end position="590"/>
    </location>
</feature>
<reference evidence="15" key="1">
    <citation type="submission" date="2016-10" db="EMBL/GenBank/DDBJ databases">
        <authorList>
            <person name="Varghese N."/>
            <person name="Submissions S."/>
        </authorList>
    </citation>
    <scope>NUCLEOTIDE SEQUENCE [LARGE SCALE GENOMIC DNA]</scope>
    <source>
        <strain evidence="15">DSM 19315</strain>
    </source>
</reference>
<dbReference type="PROSITE" id="PS52016">
    <property type="entry name" value="TONB_DEPENDENT_REC_3"/>
    <property type="match status" value="1"/>
</dbReference>
<dbReference type="AlphaFoldDB" id="A0A1I2WZB5"/>
<protein>
    <submittedName>
        <fullName evidence="14">Iron complex outermembrane recepter protein</fullName>
    </submittedName>
</protein>
<evidence type="ECO:0000256" key="7">
    <source>
        <dbReference type="ARBA" id="ARBA00023136"/>
    </source>
</evidence>
<dbReference type="GO" id="GO:0044718">
    <property type="term" value="P:siderophore transmembrane transport"/>
    <property type="evidence" value="ECO:0007669"/>
    <property type="project" value="TreeGrafter"/>
</dbReference>
<dbReference type="Gene3D" id="2.170.130.10">
    <property type="entry name" value="TonB-dependent receptor, plug domain"/>
    <property type="match status" value="1"/>
</dbReference>
<keyword evidence="2 10" id="KW-0813">Transport</keyword>
<dbReference type="GO" id="GO:0015344">
    <property type="term" value="F:siderophore uptake transmembrane transporter activity"/>
    <property type="evidence" value="ECO:0007669"/>
    <property type="project" value="TreeGrafter"/>
</dbReference>
<dbReference type="InterPro" id="IPR039426">
    <property type="entry name" value="TonB-dep_rcpt-like"/>
</dbReference>
<evidence type="ECO:0000313" key="15">
    <source>
        <dbReference type="Proteomes" id="UP000199642"/>
    </source>
</evidence>
<dbReference type="Proteomes" id="UP000199642">
    <property type="component" value="Unassembled WGS sequence"/>
</dbReference>
<proteinExistence type="inferred from homology"/>
<feature type="domain" description="TonB-dependent receptor plug" evidence="13">
    <location>
        <begin position="46"/>
        <end position="139"/>
    </location>
</feature>
<name>A0A1I2WZB5_9BACT</name>
<accession>A0A1I2WZB5</accession>
<keyword evidence="8" id="KW-0675">Receptor</keyword>
<keyword evidence="5" id="KW-0732">Signal</keyword>
<gene>
    <name evidence="14" type="ORF">SAMN04487988_11535</name>
</gene>
<keyword evidence="6 11" id="KW-0798">TonB box</keyword>
<evidence type="ECO:0000256" key="3">
    <source>
        <dbReference type="ARBA" id="ARBA00022452"/>
    </source>
</evidence>
<evidence type="ECO:0000256" key="11">
    <source>
        <dbReference type="RuleBase" id="RU003357"/>
    </source>
</evidence>
<evidence type="ECO:0000256" key="10">
    <source>
        <dbReference type="PROSITE-ProRule" id="PRU01360"/>
    </source>
</evidence>
<evidence type="ECO:0000256" key="9">
    <source>
        <dbReference type="ARBA" id="ARBA00023237"/>
    </source>
</evidence>
<dbReference type="GO" id="GO:0009279">
    <property type="term" value="C:cell outer membrane"/>
    <property type="evidence" value="ECO:0007669"/>
    <property type="project" value="UniProtKB-SubCell"/>
</dbReference>
<evidence type="ECO:0000313" key="14">
    <source>
        <dbReference type="EMBL" id="SFH06615.1"/>
    </source>
</evidence>
<keyword evidence="9 10" id="KW-0998">Cell outer membrane</keyword>